<dbReference type="PROSITE" id="PS51755">
    <property type="entry name" value="OMPR_PHOB"/>
    <property type="match status" value="1"/>
</dbReference>
<dbReference type="SMART" id="SM00862">
    <property type="entry name" value="Trans_reg_C"/>
    <property type="match status" value="1"/>
</dbReference>
<dbReference type="RefSeq" id="WP_118324448.1">
    <property type="nucleotide sequence ID" value="NZ_QRYH01000005.1"/>
</dbReference>
<feature type="DNA-binding region" description="OmpR/PhoB-type" evidence="2">
    <location>
        <begin position="71"/>
        <end position="166"/>
    </location>
</feature>
<dbReference type="InterPro" id="IPR001867">
    <property type="entry name" value="OmpR/PhoB-type_DNA-bd"/>
</dbReference>
<evidence type="ECO:0000259" key="3">
    <source>
        <dbReference type="PROSITE" id="PS51755"/>
    </source>
</evidence>
<dbReference type="SUPFAM" id="SSF46894">
    <property type="entry name" value="C-terminal effector domain of the bipartite response regulators"/>
    <property type="match status" value="1"/>
</dbReference>
<dbReference type="EMBL" id="QRYQ01000001">
    <property type="protein sequence ID" value="RGU94167.1"/>
    <property type="molecule type" value="Genomic_DNA"/>
</dbReference>
<evidence type="ECO:0000256" key="1">
    <source>
        <dbReference type="ARBA" id="ARBA00023125"/>
    </source>
</evidence>
<feature type="domain" description="OmpR/PhoB-type" evidence="3">
    <location>
        <begin position="71"/>
        <end position="166"/>
    </location>
</feature>
<dbReference type="GO" id="GO:0000160">
    <property type="term" value="P:phosphorelay signal transduction system"/>
    <property type="evidence" value="ECO:0007669"/>
    <property type="project" value="InterPro"/>
</dbReference>
<dbReference type="AlphaFoldDB" id="A0A395WEA2"/>
<dbReference type="GO" id="GO:0003677">
    <property type="term" value="F:DNA binding"/>
    <property type="evidence" value="ECO:0007669"/>
    <property type="project" value="UniProtKB-UniRule"/>
</dbReference>
<sequence length="172" mass="19971">MKFCKLITEVDLELLEWLLNNGYPIDRIEENGQVYYKTPAMLCQNMKVNDEVTNYSNGLIHMDIENVRRKRGLYKTGDLLIDMDSNIIQKGLEKIMVSKAAFTIITTLMDVPHKTVSRNALVFYLEQAYHHEILDNTLTVHIATIRHLLGDEYIGTHKTVGYFWQFDVFKVG</sequence>
<protein>
    <recommendedName>
        <fullName evidence="3">OmpR/PhoB-type domain-containing protein</fullName>
    </recommendedName>
</protein>
<accession>A0A395WEA2</accession>
<proteinExistence type="predicted"/>
<dbReference type="Pfam" id="PF00486">
    <property type="entry name" value="Trans_reg_C"/>
    <property type="match status" value="1"/>
</dbReference>
<dbReference type="Gene3D" id="1.10.10.10">
    <property type="entry name" value="Winged helix-like DNA-binding domain superfamily/Winged helix DNA-binding domain"/>
    <property type="match status" value="1"/>
</dbReference>
<evidence type="ECO:0000313" key="5">
    <source>
        <dbReference type="Proteomes" id="UP000265489"/>
    </source>
</evidence>
<dbReference type="InterPro" id="IPR036388">
    <property type="entry name" value="WH-like_DNA-bd_sf"/>
</dbReference>
<evidence type="ECO:0000313" key="4">
    <source>
        <dbReference type="EMBL" id="RGU94167.1"/>
    </source>
</evidence>
<gene>
    <name evidence="4" type="ORF">DWW32_01230</name>
</gene>
<dbReference type="InterPro" id="IPR016032">
    <property type="entry name" value="Sig_transdc_resp-reg_C-effctor"/>
</dbReference>
<comment type="caution">
    <text evidence="4">The sequence shown here is derived from an EMBL/GenBank/DDBJ whole genome shotgun (WGS) entry which is preliminary data.</text>
</comment>
<keyword evidence="1 2" id="KW-0238">DNA-binding</keyword>
<reference evidence="4 5" key="1">
    <citation type="submission" date="2018-08" db="EMBL/GenBank/DDBJ databases">
        <title>A genome reference for cultivated species of the human gut microbiota.</title>
        <authorList>
            <person name="Zou Y."/>
            <person name="Xue W."/>
            <person name="Luo G."/>
        </authorList>
    </citation>
    <scope>NUCLEOTIDE SEQUENCE [LARGE SCALE GENOMIC DNA]</scope>
    <source>
        <strain evidence="4 5">AF15-20</strain>
    </source>
</reference>
<dbReference type="GeneID" id="66579129"/>
<dbReference type="Proteomes" id="UP000265489">
    <property type="component" value="Unassembled WGS sequence"/>
</dbReference>
<name>A0A395WEA2_9FIRM</name>
<dbReference type="GO" id="GO:0006355">
    <property type="term" value="P:regulation of DNA-templated transcription"/>
    <property type="evidence" value="ECO:0007669"/>
    <property type="project" value="InterPro"/>
</dbReference>
<evidence type="ECO:0000256" key="2">
    <source>
        <dbReference type="PROSITE-ProRule" id="PRU01091"/>
    </source>
</evidence>
<organism evidence="4 5">
    <name type="scientific">Holdemanella biformis</name>
    <dbReference type="NCBI Taxonomy" id="1735"/>
    <lineage>
        <taxon>Bacteria</taxon>
        <taxon>Bacillati</taxon>
        <taxon>Bacillota</taxon>
        <taxon>Erysipelotrichia</taxon>
        <taxon>Erysipelotrichales</taxon>
        <taxon>Erysipelotrichaceae</taxon>
        <taxon>Holdemanella</taxon>
    </lineage>
</organism>